<reference evidence="2" key="1">
    <citation type="submission" date="2018-11" db="EMBL/GenBank/DDBJ databases">
        <authorList>
            <consortium name="Pathogen Informatics"/>
        </authorList>
    </citation>
    <scope>NUCLEOTIDE SEQUENCE</scope>
</reference>
<sequence length="339" mass="36798">MASPPPPAAPPVRVRVRPRHDAAAVGTGPGRAGASGRLSRRLSVADWPPSGPGPGPGLASSRSTGRHLSPRGRPSRRLSLCPPRRLSGRHSGGMSRSGADRHRSAAGRVGLDWPSRLAKRSSELSIKGGPDLSSTILNRFRSSPAPAPAPDHSRRDPEAAFSLRRQQPPQPSHRVSGIRWLLVQLLLVDLVSTGGRLVRLASALSELHSFLHHPPAISVCVCVRAGQPRMCVVLQPDAQPWPPYHYRMHSLTHSLTHKHTHKHTDATGSRQDLKGSWVPRSLLVDSHRHTDTPTHLSSELKRWAAGIRRLTSPKIPKDGCLGLLSVQVCVLRPQSIIEQ</sequence>
<feature type="region of interest" description="Disordered" evidence="1">
    <location>
        <begin position="135"/>
        <end position="174"/>
    </location>
</feature>
<organism evidence="2 3">
    <name type="scientific">Protopolystoma xenopodis</name>
    <dbReference type="NCBI Taxonomy" id="117903"/>
    <lineage>
        <taxon>Eukaryota</taxon>
        <taxon>Metazoa</taxon>
        <taxon>Spiralia</taxon>
        <taxon>Lophotrochozoa</taxon>
        <taxon>Platyhelminthes</taxon>
        <taxon>Monogenea</taxon>
        <taxon>Polyopisthocotylea</taxon>
        <taxon>Polystomatidea</taxon>
        <taxon>Polystomatidae</taxon>
        <taxon>Protopolystoma</taxon>
    </lineage>
</organism>
<proteinExistence type="predicted"/>
<dbReference type="AlphaFoldDB" id="A0A3S5BDP0"/>
<feature type="compositionally biased region" description="Pro residues" evidence="1">
    <location>
        <begin position="1"/>
        <end position="10"/>
    </location>
</feature>
<name>A0A3S5BDP0_9PLAT</name>
<protein>
    <submittedName>
        <fullName evidence="2">Uncharacterized protein</fullName>
    </submittedName>
</protein>
<gene>
    <name evidence="2" type="ORF">PXEA_LOCUS35015</name>
</gene>
<evidence type="ECO:0000313" key="2">
    <source>
        <dbReference type="EMBL" id="VEL41575.1"/>
    </source>
</evidence>
<dbReference type="Proteomes" id="UP000784294">
    <property type="component" value="Unassembled WGS sequence"/>
</dbReference>
<keyword evidence="3" id="KW-1185">Reference proteome</keyword>
<evidence type="ECO:0000256" key="1">
    <source>
        <dbReference type="SAM" id="MobiDB-lite"/>
    </source>
</evidence>
<feature type="region of interest" description="Disordered" evidence="1">
    <location>
        <begin position="1"/>
        <end position="107"/>
    </location>
</feature>
<dbReference type="EMBL" id="CAAALY010269980">
    <property type="protein sequence ID" value="VEL41575.1"/>
    <property type="molecule type" value="Genomic_DNA"/>
</dbReference>
<comment type="caution">
    <text evidence="2">The sequence shown here is derived from an EMBL/GenBank/DDBJ whole genome shotgun (WGS) entry which is preliminary data.</text>
</comment>
<feature type="compositionally biased region" description="Basic residues" evidence="1">
    <location>
        <begin position="64"/>
        <end position="76"/>
    </location>
</feature>
<accession>A0A3S5BDP0</accession>
<evidence type="ECO:0000313" key="3">
    <source>
        <dbReference type="Proteomes" id="UP000784294"/>
    </source>
</evidence>